<dbReference type="AlphaFoldDB" id="A0A9P4M7M6"/>
<protein>
    <recommendedName>
        <fullName evidence="1">DUF7708 domain-containing protein</fullName>
    </recommendedName>
</protein>
<dbReference type="Proteomes" id="UP000799772">
    <property type="component" value="Unassembled WGS sequence"/>
</dbReference>
<evidence type="ECO:0000313" key="3">
    <source>
        <dbReference type="Proteomes" id="UP000799772"/>
    </source>
</evidence>
<dbReference type="InterPro" id="IPR056125">
    <property type="entry name" value="DUF7708"/>
</dbReference>
<dbReference type="EMBL" id="ML978124">
    <property type="protein sequence ID" value="KAF2100603.1"/>
    <property type="molecule type" value="Genomic_DNA"/>
</dbReference>
<evidence type="ECO:0000259" key="1">
    <source>
        <dbReference type="Pfam" id="PF24809"/>
    </source>
</evidence>
<sequence length="539" mass="61283">MADPFSIIGLVDTAFGLGCNIYAFFSALSDAPSEIHSFAEELGVFNSVLQEVKDYVKVFKSSTFANQDELNLEIVGATLKQCNAEFSDIYDAIKDKEVKQSLSFLKRLGSSSSWVFDEDEREKSTQRLNRARQTLLLPYRLRQNIVIRDEVHYTREDIADLKDSQQEVLSLLSSMFAAGQERVKSLDSRADGEKVKSQTRLGDLSDKFQIDFDTFSSGTTTSFGATDAQMTMRTREKLDDPNLADEPPAATWGEVPKQIAALQDELVKFRSRLSSKDLKDLRSFFDIRGPQDLVDSLPEQTANTDRKPDRKVQASLLDLMKSTQQFGEMMSAADASLSAPLWGSLKLIIQASSQWRSEFDSVIEMIQEFSDAMRVCEREYKLYPNSMTKDPLIKLYSEFLEFCRRNMSLLQQPANARFRMAIIADAQRKGLQESISRIRKISATVVSEAEFQSRLELRDAHKRILAMELEQQKILAAMEEQKKILASLAEEQKLITMMKDQQMILQTLQQLQMKLQAPRLRDVLKFGRGANESHAETKK</sequence>
<name>A0A9P4M7M6_9PEZI</name>
<comment type="caution">
    <text evidence="2">The sequence shown here is derived from an EMBL/GenBank/DDBJ whole genome shotgun (WGS) entry which is preliminary data.</text>
</comment>
<feature type="domain" description="DUF7708" evidence="1">
    <location>
        <begin position="331"/>
        <end position="456"/>
    </location>
</feature>
<evidence type="ECO:0000313" key="2">
    <source>
        <dbReference type="EMBL" id="KAF2100603.1"/>
    </source>
</evidence>
<accession>A0A9P4M7M6</accession>
<reference evidence="2" key="1">
    <citation type="journal article" date="2020" name="Stud. Mycol.">
        <title>101 Dothideomycetes genomes: a test case for predicting lifestyles and emergence of pathogens.</title>
        <authorList>
            <person name="Haridas S."/>
            <person name="Albert R."/>
            <person name="Binder M."/>
            <person name="Bloem J."/>
            <person name="Labutti K."/>
            <person name="Salamov A."/>
            <person name="Andreopoulos B."/>
            <person name="Baker S."/>
            <person name="Barry K."/>
            <person name="Bills G."/>
            <person name="Bluhm B."/>
            <person name="Cannon C."/>
            <person name="Castanera R."/>
            <person name="Culley D."/>
            <person name="Daum C."/>
            <person name="Ezra D."/>
            <person name="Gonzalez J."/>
            <person name="Henrissat B."/>
            <person name="Kuo A."/>
            <person name="Liang C."/>
            <person name="Lipzen A."/>
            <person name="Lutzoni F."/>
            <person name="Magnuson J."/>
            <person name="Mondo S."/>
            <person name="Nolan M."/>
            <person name="Ohm R."/>
            <person name="Pangilinan J."/>
            <person name="Park H.-J."/>
            <person name="Ramirez L."/>
            <person name="Alfaro M."/>
            <person name="Sun H."/>
            <person name="Tritt A."/>
            <person name="Yoshinaga Y."/>
            <person name="Zwiers L.-H."/>
            <person name="Turgeon B."/>
            <person name="Goodwin S."/>
            <person name="Spatafora J."/>
            <person name="Crous P."/>
            <person name="Grigoriev I."/>
        </authorList>
    </citation>
    <scope>NUCLEOTIDE SEQUENCE</scope>
    <source>
        <strain evidence="2">CBS 133067</strain>
    </source>
</reference>
<dbReference type="Pfam" id="PF24809">
    <property type="entry name" value="DUF7708"/>
    <property type="match status" value="1"/>
</dbReference>
<proteinExistence type="predicted"/>
<dbReference type="OrthoDB" id="3200163at2759"/>
<gene>
    <name evidence="2" type="ORF">NA57DRAFT_74205</name>
</gene>
<keyword evidence="3" id="KW-1185">Reference proteome</keyword>
<organism evidence="2 3">
    <name type="scientific">Rhizodiscina lignyota</name>
    <dbReference type="NCBI Taxonomy" id="1504668"/>
    <lineage>
        <taxon>Eukaryota</taxon>
        <taxon>Fungi</taxon>
        <taxon>Dikarya</taxon>
        <taxon>Ascomycota</taxon>
        <taxon>Pezizomycotina</taxon>
        <taxon>Dothideomycetes</taxon>
        <taxon>Pleosporomycetidae</taxon>
        <taxon>Aulographales</taxon>
        <taxon>Rhizodiscinaceae</taxon>
        <taxon>Rhizodiscina</taxon>
    </lineage>
</organism>